<dbReference type="AlphaFoldDB" id="A0A2M9X9P5"/>
<dbReference type="CDD" id="cd04301">
    <property type="entry name" value="NAT_SF"/>
    <property type="match status" value="1"/>
</dbReference>
<gene>
    <name evidence="2" type="ORF">CH357_16575</name>
</gene>
<dbReference type="InterPro" id="IPR000182">
    <property type="entry name" value="GNAT_dom"/>
</dbReference>
<dbReference type="OrthoDB" id="162775at2"/>
<dbReference type="Pfam" id="PF00583">
    <property type="entry name" value="Acetyltransf_1"/>
    <property type="match status" value="1"/>
</dbReference>
<accession>A0A2M9X9P5</accession>
<dbReference type="EMBL" id="NPDN01000009">
    <property type="protein sequence ID" value="PJZ24282.1"/>
    <property type="molecule type" value="Genomic_DNA"/>
</dbReference>
<dbReference type="RefSeq" id="WP_100707879.1">
    <property type="nucleotide sequence ID" value="NZ_NPDL01000009.1"/>
</dbReference>
<evidence type="ECO:0000259" key="1">
    <source>
        <dbReference type="PROSITE" id="PS51186"/>
    </source>
</evidence>
<dbReference type="SUPFAM" id="SSF55729">
    <property type="entry name" value="Acyl-CoA N-acyltransferases (Nat)"/>
    <property type="match status" value="1"/>
</dbReference>
<dbReference type="Gene3D" id="3.40.630.30">
    <property type="match status" value="1"/>
</dbReference>
<dbReference type="Proteomes" id="UP000232196">
    <property type="component" value="Unassembled WGS sequence"/>
</dbReference>
<dbReference type="InterPro" id="IPR016181">
    <property type="entry name" value="Acyl_CoA_acyltransferase"/>
</dbReference>
<organism evidence="2 3">
    <name type="scientific">Leptospira hartskeerlii</name>
    <dbReference type="NCBI Taxonomy" id="2023177"/>
    <lineage>
        <taxon>Bacteria</taxon>
        <taxon>Pseudomonadati</taxon>
        <taxon>Spirochaetota</taxon>
        <taxon>Spirochaetia</taxon>
        <taxon>Leptospirales</taxon>
        <taxon>Leptospiraceae</taxon>
        <taxon>Leptospira</taxon>
    </lineage>
</organism>
<evidence type="ECO:0000313" key="2">
    <source>
        <dbReference type="EMBL" id="PJZ24282.1"/>
    </source>
</evidence>
<sequence>MTFTIRKLSSNETPPMDLLLLADPNERIIQSYWDRANCYILESENSEILGVYVCLTTRPGTSEIINVAVKEGEQGKGLGKKLVLHAISQARKDGFHTLEIGTGNAGIGQLGLYQKCGFRIIGIDFDFFTKNYPEPIYENGIHCRDMIRLSLDL</sequence>
<reference evidence="2 3" key="1">
    <citation type="submission" date="2017-07" db="EMBL/GenBank/DDBJ databases">
        <title>Leptospira spp. isolated from tropical soils.</title>
        <authorList>
            <person name="Thibeaux R."/>
            <person name="Iraola G."/>
            <person name="Ferres I."/>
            <person name="Bierque E."/>
            <person name="Girault D."/>
            <person name="Soupe-Gilbert M.-E."/>
            <person name="Picardeau M."/>
            <person name="Goarant C."/>
        </authorList>
    </citation>
    <scope>NUCLEOTIDE SEQUENCE [LARGE SCALE GENOMIC DNA]</scope>
    <source>
        <strain evidence="2 3">MCA1-C-A1</strain>
    </source>
</reference>
<evidence type="ECO:0000313" key="3">
    <source>
        <dbReference type="Proteomes" id="UP000232196"/>
    </source>
</evidence>
<protein>
    <submittedName>
        <fullName evidence="2">GNAT family N-acetyltransferase</fullName>
    </submittedName>
</protein>
<keyword evidence="3" id="KW-1185">Reference proteome</keyword>
<keyword evidence="2" id="KW-0808">Transferase</keyword>
<dbReference type="GO" id="GO:0016747">
    <property type="term" value="F:acyltransferase activity, transferring groups other than amino-acyl groups"/>
    <property type="evidence" value="ECO:0007669"/>
    <property type="project" value="InterPro"/>
</dbReference>
<feature type="domain" description="N-acetyltransferase" evidence="1">
    <location>
        <begin position="3"/>
        <end position="153"/>
    </location>
</feature>
<name>A0A2M9X9P5_9LEPT</name>
<comment type="caution">
    <text evidence="2">The sequence shown here is derived from an EMBL/GenBank/DDBJ whole genome shotgun (WGS) entry which is preliminary data.</text>
</comment>
<dbReference type="PROSITE" id="PS51186">
    <property type="entry name" value="GNAT"/>
    <property type="match status" value="1"/>
</dbReference>
<proteinExistence type="predicted"/>